<dbReference type="OrthoDB" id="7245165at2"/>
<dbReference type="InterPro" id="IPR020556">
    <property type="entry name" value="Amidase_CS"/>
</dbReference>
<dbReference type="PANTHER" id="PTHR11895:SF76">
    <property type="entry name" value="INDOLEACETAMIDE HYDROLASE"/>
    <property type="match status" value="1"/>
</dbReference>
<proteinExistence type="predicted"/>
<dbReference type="InterPro" id="IPR036928">
    <property type="entry name" value="AS_sf"/>
</dbReference>
<gene>
    <name evidence="2" type="ORF">DKG74_17730</name>
</gene>
<evidence type="ECO:0000313" key="3">
    <source>
        <dbReference type="Proteomes" id="UP000245461"/>
    </source>
</evidence>
<accession>A0A317DXA8</accession>
<organism evidence="2 3">
    <name type="scientific">Zavarzinia aquatilis</name>
    <dbReference type="NCBI Taxonomy" id="2211142"/>
    <lineage>
        <taxon>Bacteria</taxon>
        <taxon>Pseudomonadati</taxon>
        <taxon>Pseudomonadota</taxon>
        <taxon>Alphaproteobacteria</taxon>
        <taxon>Rhodospirillales</taxon>
        <taxon>Zavarziniaceae</taxon>
        <taxon>Zavarzinia</taxon>
    </lineage>
</organism>
<evidence type="ECO:0000313" key="2">
    <source>
        <dbReference type="EMBL" id="PWR19319.1"/>
    </source>
</evidence>
<dbReference type="Proteomes" id="UP000245461">
    <property type="component" value="Unassembled WGS sequence"/>
</dbReference>
<comment type="caution">
    <text evidence="2">The sequence shown here is derived from an EMBL/GenBank/DDBJ whole genome shotgun (WGS) entry which is preliminary data.</text>
</comment>
<protein>
    <submittedName>
        <fullName evidence="2">Amidase</fullName>
    </submittedName>
</protein>
<reference evidence="2 3" key="1">
    <citation type="submission" date="2018-05" db="EMBL/GenBank/DDBJ databases">
        <title>Zavarzinia sp. HR-AS.</title>
        <authorList>
            <person name="Lee Y."/>
            <person name="Jeon C.O."/>
        </authorList>
    </citation>
    <scope>NUCLEOTIDE SEQUENCE [LARGE SCALE GENOMIC DNA]</scope>
    <source>
        <strain evidence="2 3">HR-AS</strain>
    </source>
</reference>
<dbReference type="SUPFAM" id="SSF75304">
    <property type="entry name" value="Amidase signature (AS) enzymes"/>
    <property type="match status" value="1"/>
</dbReference>
<dbReference type="Gene3D" id="3.90.1300.10">
    <property type="entry name" value="Amidase signature (AS) domain"/>
    <property type="match status" value="1"/>
</dbReference>
<feature type="domain" description="Amidase" evidence="1">
    <location>
        <begin position="42"/>
        <end position="464"/>
    </location>
</feature>
<dbReference type="Pfam" id="PF01425">
    <property type="entry name" value="Amidase"/>
    <property type="match status" value="1"/>
</dbReference>
<dbReference type="InterPro" id="IPR023631">
    <property type="entry name" value="Amidase_dom"/>
</dbReference>
<name>A0A317DXA8_9PROT</name>
<dbReference type="InterPro" id="IPR000120">
    <property type="entry name" value="Amidase"/>
</dbReference>
<dbReference type="EMBL" id="QGLE01000012">
    <property type="protein sequence ID" value="PWR19319.1"/>
    <property type="molecule type" value="Genomic_DNA"/>
</dbReference>
<dbReference type="PANTHER" id="PTHR11895">
    <property type="entry name" value="TRANSAMIDASE"/>
    <property type="match status" value="1"/>
</dbReference>
<dbReference type="AlphaFoldDB" id="A0A317DXA8"/>
<evidence type="ECO:0000259" key="1">
    <source>
        <dbReference type="Pfam" id="PF01425"/>
    </source>
</evidence>
<dbReference type="GO" id="GO:0003824">
    <property type="term" value="F:catalytic activity"/>
    <property type="evidence" value="ECO:0007669"/>
    <property type="project" value="InterPro"/>
</dbReference>
<dbReference type="PROSITE" id="PS00571">
    <property type="entry name" value="AMIDASES"/>
    <property type="match status" value="1"/>
</dbReference>
<keyword evidence="3" id="KW-1185">Reference proteome</keyword>
<sequence length="497" mass="52696">MPVPRRASSRRNTPDRAVTDLCSLPATTLRRLIGRRELSPVELVEASIERIETVDPAVNAMVTRAFDAARAAAKRAEAEVGDDNGPLHGLPVAIKDLNATKGIRTTWGSVLYAHHVPTEDEGVVAAIRAAGGIVIGKTNTPEYGSGGNTRNDVFGPTGNPYDPQLTCGGSSGGAAVSLATGMVPLATGSDFGGSLRTPAAFCGVVGFRPSAGLIPEESRVVGLSPFPVEGPMARNVADAHLLLTGMAFHDPADPFSKPVDPALVAPLRPADLSRLRLAFSEDLGFAAVDPGIRGTFRQRLARLAPRFAEASEAAPPMQDAEDVFETLRGLFMVSSYGAILKATPDRLGPNTRDNTERGLTLDVERIARAFAKQTRHYRAFNRFFRDFDVLICPATSVSAFPHDLWYPAAVEGRSMTTYMTWLALTWGITMAQGVVCAIPCGQDAQGLPFGLQVVGPSGSDRKVLEIALALEAAIAGEADFILPPPDIDALRLAPALV</sequence>